<proteinExistence type="predicted"/>
<evidence type="ECO:0000313" key="1">
    <source>
        <dbReference type="EMBL" id="CDR33843.1"/>
    </source>
</evidence>
<sequence length="449" mass="51420">MPDQNPEWQCQPEAEDFLLGILEEAKKQNPVLKDFDKDLLEKTSTRLLDWIDYLVISKSDESEEKLDKSGFRPESSTLHYRIFSHPGALLPRVVVKDVGSNIEEIAIKVDSIPEFLMIRGISSEIVGAPFSPFRRALFSTEFTPLLSVIERRGSTQIEPTSEDKGYDRKYLLAKEKWMTRQRNLSDEDEAMHLTLLLAEEIVEDLGQDLAACLILECERIYWQSRNQAGQIQKSRQDRLGLGWANHDHHTFRSSRKRFSQLVRLFEMLGFHCRERYYAGKEAGWGAQIMENPRAKLVLFLDVDLKSDEIEIDFAHNPLEEKKELGTIGLWCALHGDSILQAGMHHLEAQFEFNHLKEDLNNLGVKVMDPFSNFPYLKQAFTQGEMWAVNPAKVESLLSKGLISKAQADQFIAKGALGSHLENLERKEGYKGFNKNNVSVIIKKTDPRKA</sequence>
<dbReference type="OrthoDB" id="212238at2"/>
<name>A0A090D1X0_9BACT</name>
<dbReference type="AlphaFoldDB" id="A0A090D1X0"/>
<evidence type="ECO:0000313" key="2">
    <source>
        <dbReference type="Proteomes" id="UP000031552"/>
    </source>
</evidence>
<reference evidence="1" key="1">
    <citation type="submission" date="2013-12" db="EMBL/GenBank/DDBJ databases">
        <authorList>
            <person name="Linke B."/>
        </authorList>
    </citation>
    <scope>NUCLEOTIDE SEQUENCE [LARGE SCALE GENOMIC DNA]</scope>
    <source>
        <strain evidence="1">CRIB-18</strain>
    </source>
</reference>
<dbReference type="EMBL" id="CCEJ010000004">
    <property type="protein sequence ID" value="CDR33843.1"/>
    <property type="molecule type" value="Genomic_DNA"/>
</dbReference>
<organism evidence="1 2">
    <name type="scientific">Candidatus Criblamydia sequanensis CRIB-18</name>
    <dbReference type="NCBI Taxonomy" id="1437425"/>
    <lineage>
        <taxon>Bacteria</taxon>
        <taxon>Pseudomonadati</taxon>
        <taxon>Chlamydiota</taxon>
        <taxon>Chlamydiia</taxon>
        <taxon>Parachlamydiales</taxon>
        <taxon>Candidatus Criblamydiaceae</taxon>
        <taxon>Candidatus Criblamydia</taxon>
    </lineage>
</organism>
<gene>
    <name evidence="1" type="ORF">CSEC_1016</name>
</gene>
<comment type="caution">
    <text evidence="1">The sequence shown here is derived from an EMBL/GenBank/DDBJ whole genome shotgun (WGS) entry which is preliminary data.</text>
</comment>
<keyword evidence="2" id="KW-1185">Reference proteome</keyword>
<accession>A0A090D1X0</accession>
<protein>
    <submittedName>
        <fullName evidence="1">Uncharacterized protein</fullName>
    </submittedName>
</protein>
<dbReference type="RefSeq" id="WP_041017382.1">
    <property type="nucleotide sequence ID" value="NZ_CCEJ010000004.1"/>
</dbReference>
<dbReference type="eggNOG" id="ENOG502Z8T0">
    <property type="taxonomic scope" value="Bacteria"/>
</dbReference>
<dbReference type="Proteomes" id="UP000031552">
    <property type="component" value="Unassembled WGS sequence"/>
</dbReference>
<dbReference type="STRING" id="1437425.CSEC_1016"/>
<reference evidence="1" key="2">
    <citation type="submission" date="2014-09" db="EMBL/GenBank/DDBJ databases">
        <title>Criblamydia sequanensis harbors a mega-plasmid encoding arsenite resistance.</title>
        <authorList>
            <person name="Bertelli C."/>
            <person name="Goesmann A."/>
            <person name="Greub G."/>
        </authorList>
    </citation>
    <scope>NUCLEOTIDE SEQUENCE [LARGE SCALE GENOMIC DNA]</scope>
    <source>
        <strain evidence="1">CRIB-18</strain>
    </source>
</reference>